<reference evidence="1 2" key="1">
    <citation type="journal article" date="2021" name="J. Hered.">
        <title>A chromosome-level genome assembly of the parasitoid wasp, Cotesia glomerata (Hymenoptera: Braconidae).</title>
        <authorList>
            <person name="Pinto B.J."/>
            <person name="Weis J.J."/>
            <person name="Gamble T."/>
            <person name="Ode P.J."/>
            <person name="Paul R."/>
            <person name="Zaspel J.M."/>
        </authorList>
    </citation>
    <scope>NUCLEOTIDE SEQUENCE [LARGE SCALE GENOMIC DNA]</scope>
    <source>
        <strain evidence="1">CgM1</strain>
    </source>
</reference>
<evidence type="ECO:0000313" key="2">
    <source>
        <dbReference type="Proteomes" id="UP000826195"/>
    </source>
</evidence>
<keyword evidence="2" id="KW-1185">Reference proteome</keyword>
<dbReference type="EMBL" id="JAHXZJ010002237">
    <property type="protein sequence ID" value="KAH0547377.1"/>
    <property type="molecule type" value="Genomic_DNA"/>
</dbReference>
<dbReference type="AlphaFoldDB" id="A0AAV7HTH0"/>
<accession>A0AAV7HTH0</accession>
<proteinExistence type="predicted"/>
<protein>
    <submittedName>
        <fullName evidence="1">Uncharacterized protein</fullName>
    </submittedName>
</protein>
<sequence>MVTRSIGRVLICSNGQCLELVVCKPPTLVRSIAREHVDPIITKDTKLVVVVVHQDTEMLISTDTDFKGPMGALFKKIDKDRVVSGYGSSAALEATKGAEEVGGVKTGGFSLEIVNKANTPCSFPQAEAVEALASPVAPFSMTQLIIIQDFSSELQNRVHVSLNINNASVGKRRLLRLLTAV</sequence>
<organism evidence="1 2">
    <name type="scientific">Cotesia glomerata</name>
    <name type="common">Lepidopteran parasitic wasp</name>
    <name type="synonym">Apanteles glomeratus</name>
    <dbReference type="NCBI Taxonomy" id="32391"/>
    <lineage>
        <taxon>Eukaryota</taxon>
        <taxon>Metazoa</taxon>
        <taxon>Ecdysozoa</taxon>
        <taxon>Arthropoda</taxon>
        <taxon>Hexapoda</taxon>
        <taxon>Insecta</taxon>
        <taxon>Pterygota</taxon>
        <taxon>Neoptera</taxon>
        <taxon>Endopterygota</taxon>
        <taxon>Hymenoptera</taxon>
        <taxon>Apocrita</taxon>
        <taxon>Ichneumonoidea</taxon>
        <taxon>Braconidae</taxon>
        <taxon>Microgastrinae</taxon>
        <taxon>Cotesia</taxon>
    </lineage>
</organism>
<evidence type="ECO:0000313" key="1">
    <source>
        <dbReference type="EMBL" id="KAH0547377.1"/>
    </source>
</evidence>
<gene>
    <name evidence="1" type="ORF">KQX54_019008</name>
</gene>
<name>A0AAV7HTH0_COTGL</name>
<dbReference type="Proteomes" id="UP000826195">
    <property type="component" value="Unassembled WGS sequence"/>
</dbReference>
<comment type="caution">
    <text evidence="1">The sequence shown here is derived from an EMBL/GenBank/DDBJ whole genome shotgun (WGS) entry which is preliminary data.</text>
</comment>